<gene>
    <name evidence="1" type="ORF">VNO78_23634</name>
</gene>
<keyword evidence="2" id="KW-1185">Reference proteome</keyword>
<dbReference type="EMBL" id="JAYMYS010000006">
    <property type="protein sequence ID" value="KAK7388807.1"/>
    <property type="molecule type" value="Genomic_DNA"/>
</dbReference>
<sequence length="131" mass="15018">MNLLPMKLLLKDLLIEVIARVISNFVVDLDHNIEMCDRWVAVDFAFDLHNKKICGKRVSDFVVDLHNIKMCCKSFLNALEDNYVGNSQSTRLSNGCYCKGLMSLALALMMVINWEKITKASLLVSERWISY</sequence>
<accession>A0AAN9S4H4</accession>
<organism evidence="1 2">
    <name type="scientific">Psophocarpus tetragonolobus</name>
    <name type="common">Winged bean</name>
    <name type="synonym">Dolichos tetragonolobus</name>
    <dbReference type="NCBI Taxonomy" id="3891"/>
    <lineage>
        <taxon>Eukaryota</taxon>
        <taxon>Viridiplantae</taxon>
        <taxon>Streptophyta</taxon>
        <taxon>Embryophyta</taxon>
        <taxon>Tracheophyta</taxon>
        <taxon>Spermatophyta</taxon>
        <taxon>Magnoliopsida</taxon>
        <taxon>eudicotyledons</taxon>
        <taxon>Gunneridae</taxon>
        <taxon>Pentapetalae</taxon>
        <taxon>rosids</taxon>
        <taxon>fabids</taxon>
        <taxon>Fabales</taxon>
        <taxon>Fabaceae</taxon>
        <taxon>Papilionoideae</taxon>
        <taxon>50 kb inversion clade</taxon>
        <taxon>NPAAA clade</taxon>
        <taxon>indigoferoid/millettioid clade</taxon>
        <taxon>Phaseoleae</taxon>
        <taxon>Psophocarpus</taxon>
    </lineage>
</organism>
<comment type="caution">
    <text evidence="1">The sequence shown here is derived from an EMBL/GenBank/DDBJ whole genome shotgun (WGS) entry which is preliminary data.</text>
</comment>
<reference evidence="1 2" key="1">
    <citation type="submission" date="2024-01" db="EMBL/GenBank/DDBJ databases">
        <title>The genomes of 5 underutilized Papilionoideae crops provide insights into root nodulation and disease resistanc.</title>
        <authorList>
            <person name="Jiang F."/>
        </authorList>
    </citation>
    <scope>NUCLEOTIDE SEQUENCE [LARGE SCALE GENOMIC DNA]</scope>
    <source>
        <strain evidence="1">DUOXIRENSHENG_FW03</strain>
        <tissue evidence="1">Leaves</tissue>
    </source>
</reference>
<evidence type="ECO:0000313" key="2">
    <source>
        <dbReference type="Proteomes" id="UP001386955"/>
    </source>
</evidence>
<protein>
    <submittedName>
        <fullName evidence="1">Uncharacterized protein</fullName>
    </submittedName>
</protein>
<proteinExistence type="predicted"/>
<evidence type="ECO:0000313" key="1">
    <source>
        <dbReference type="EMBL" id="KAK7388807.1"/>
    </source>
</evidence>
<dbReference type="AlphaFoldDB" id="A0AAN9S4H4"/>
<dbReference type="Proteomes" id="UP001386955">
    <property type="component" value="Unassembled WGS sequence"/>
</dbReference>
<name>A0AAN9S4H4_PSOTE</name>